<keyword evidence="3" id="KW-0378">Hydrolase</keyword>
<dbReference type="InterPro" id="IPR011856">
    <property type="entry name" value="tRNA_endonuc-like_dom_sf"/>
</dbReference>
<organism evidence="3 4">
    <name type="scientific">Psychrobacillus soli</name>
    <dbReference type="NCBI Taxonomy" id="1543965"/>
    <lineage>
        <taxon>Bacteria</taxon>
        <taxon>Bacillati</taxon>
        <taxon>Bacillota</taxon>
        <taxon>Bacilli</taxon>
        <taxon>Bacillales</taxon>
        <taxon>Bacillaceae</taxon>
        <taxon>Psychrobacillus</taxon>
    </lineage>
</organism>
<feature type="domain" description="Restriction endonuclease type IV Mrr" evidence="2">
    <location>
        <begin position="152"/>
        <end position="259"/>
    </location>
</feature>
<proteinExistence type="predicted"/>
<keyword evidence="4" id="KW-1185">Reference proteome</keyword>
<dbReference type="OrthoDB" id="9797274at2"/>
<dbReference type="Pfam" id="PF04471">
    <property type="entry name" value="Mrr_cat"/>
    <property type="match status" value="1"/>
</dbReference>
<keyword evidence="3" id="KW-0255">Endonuclease</keyword>
<dbReference type="Proteomes" id="UP000318937">
    <property type="component" value="Unassembled WGS sequence"/>
</dbReference>
<keyword evidence="1" id="KW-0472">Membrane</keyword>
<reference evidence="3 4" key="1">
    <citation type="submission" date="2019-05" db="EMBL/GenBank/DDBJ databases">
        <title>Psychrobacillus vulpis sp. nov., a new species isolated from feces of a red fox that inhabits in The Tablas de Daimiel Natural Park, Albacete, Spain.</title>
        <authorList>
            <person name="Rodriguez M."/>
            <person name="Reina J.C."/>
            <person name="Bejar V."/>
            <person name="Llamas I."/>
        </authorList>
    </citation>
    <scope>NUCLEOTIDE SEQUENCE [LARGE SCALE GENOMIC DNA]</scope>
    <source>
        <strain evidence="3 4">NHI-2</strain>
    </source>
</reference>
<evidence type="ECO:0000259" key="2">
    <source>
        <dbReference type="Pfam" id="PF04471"/>
    </source>
</evidence>
<evidence type="ECO:0000313" key="3">
    <source>
        <dbReference type="EMBL" id="TQR14744.1"/>
    </source>
</evidence>
<dbReference type="PANTHER" id="PTHR30015:SF6">
    <property type="entry name" value="SLL1429 PROTEIN"/>
    <property type="match status" value="1"/>
</dbReference>
<sequence>MGQKAKKQHRTNQFNTSSILFIIILFIIGLETAGSIKPLQDDATTTTGLLIFLFAINIGLFRSMELHKAFQHTHRIQYWKFKQKSIFCLYLFFTVLTIAEIVPYGWVLTISFVLGLIYIGIRSVSTKKCNIGLPSLPIKNHSKQLQIDIEEIDKMDGKQFEVYLAELYDGMGYYTEVTPHTDYGVDVIVIKDKVKAGIQAKCYGEGRTVGVDAVNEVCGGAGYWNVHKKLIITNRYFTEKALISAQHNEIEMIDRNGLMLLIREYQELRIQKGSSTFLTFLTKFKHN</sequence>
<dbReference type="SUPFAM" id="SSF52980">
    <property type="entry name" value="Restriction endonuclease-like"/>
    <property type="match status" value="1"/>
</dbReference>
<dbReference type="RefSeq" id="WP_142607360.1">
    <property type="nucleotide sequence ID" value="NZ_VDGG01000018.1"/>
</dbReference>
<comment type="caution">
    <text evidence="3">The sequence shown here is derived from an EMBL/GenBank/DDBJ whole genome shotgun (WGS) entry which is preliminary data.</text>
</comment>
<gene>
    <name evidence="3" type="ORF">FG383_10510</name>
</gene>
<dbReference type="GO" id="GO:0015666">
    <property type="term" value="F:restriction endodeoxyribonuclease activity"/>
    <property type="evidence" value="ECO:0007669"/>
    <property type="project" value="TreeGrafter"/>
</dbReference>
<feature type="transmembrane region" description="Helical" evidence="1">
    <location>
        <begin position="12"/>
        <end position="31"/>
    </location>
</feature>
<name>A0A544TBA0_9BACI</name>
<dbReference type="Gene3D" id="3.40.1350.10">
    <property type="match status" value="1"/>
</dbReference>
<dbReference type="GO" id="GO:0003677">
    <property type="term" value="F:DNA binding"/>
    <property type="evidence" value="ECO:0007669"/>
    <property type="project" value="InterPro"/>
</dbReference>
<feature type="transmembrane region" description="Helical" evidence="1">
    <location>
        <begin position="81"/>
        <end position="98"/>
    </location>
</feature>
<keyword evidence="1" id="KW-0812">Transmembrane</keyword>
<feature type="transmembrane region" description="Helical" evidence="1">
    <location>
        <begin position="43"/>
        <end position="61"/>
    </location>
</feature>
<protein>
    <submittedName>
        <fullName evidence="3">Restriction endonuclease</fullName>
    </submittedName>
</protein>
<keyword evidence="1" id="KW-1133">Transmembrane helix</keyword>
<evidence type="ECO:0000313" key="4">
    <source>
        <dbReference type="Proteomes" id="UP000318937"/>
    </source>
</evidence>
<dbReference type="PANTHER" id="PTHR30015">
    <property type="entry name" value="MRR RESTRICTION SYSTEM PROTEIN"/>
    <property type="match status" value="1"/>
</dbReference>
<dbReference type="InterPro" id="IPR011335">
    <property type="entry name" value="Restrct_endonuc-II-like"/>
</dbReference>
<dbReference type="GO" id="GO:0009307">
    <property type="term" value="P:DNA restriction-modification system"/>
    <property type="evidence" value="ECO:0007669"/>
    <property type="project" value="InterPro"/>
</dbReference>
<evidence type="ECO:0000256" key="1">
    <source>
        <dbReference type="SAM" id="Phobius"/>
    </source>
</evidence>
<dbReference type="InterPro" id="IPR007560">
    <property type="entry name" value="Restrct_endonuc_IV_Mrr"/>
</dbReference>
<dbReference type="EMBL" id="VDGG01000018">
    <property type="protein sequence ID" value="TQR14744.1"/>
    <property type="molecule type" value="Genomic_DNA"/>
</dbReference>
<accession>A0A544TBA0</accession>
<dbReference type="AlphaFoldDB" id="A0A544TBA0"/>
<dbReference type="InterPro" id="IPR052906">
    <property type="entry name" value="Type_IV_Methyl-Rstrct_Enzyme"/>
</dbReference>
<keyword evidence="3" id="KW-0540">Nuclease</keyword>